<dbReference type="EMBL" id="JAFFJS010000002">
    <property type="protein sequence ID" value="MBM9432714.1"/>
    <property type="molecule type" value="Genomic_DNA"/>
</dbReference>
<accession>A0ABS2TDI4</accession>
<evidence type="ECO:0000256" key="2">
    <source>
        <dbReference type="ARBA" id="ARBA00023002"/>
    </source>
</evidence>
<dbReference type="InterPro" id="IPR013149">
    <property type="entry name" value="ADH-like_C"/>
</dbReference>
<dbReference type="Gene3D" id="3.40.50.720">
    <property type="entry name" value="NAD(P)-binding Rossmann-like Domain"/>
    <property type="match status" value="1"/>
</dbReference>
<keyword evidence="1" id="KW-0521">NADP</keyword>
<dbReference type="InterPro" id="IPR047618">
    <property type="entry name" value="QOR-like"/>
</dbReference>
<proteinExistence type="predicted"/>
<gene>
    <name evidence="4" type="ORF">JVW63_03230</name>
</gene>
<dbReference type="SMART" id="SM00829">
    <property type="entry name" value="PKS_ER"/>
    <property type="match status" value="1"/>
</dbReference>
<dbReference type="SUPFAM" id="SSF51735">
    <property type="entry name" value="NAD(P)-binding Rossmann-fold domains"/>
    <property type="match status" value="1"/>
</dbReference>
<reference evidence="5" key="1">
    <citation type="submission" date="2021-02" db="EMBL/GenBank/DDBJ databases">
        <title>Leucobacter sp. CX169.</title>
        <authorList>
            <person name="Cheng Y."/>
        </authorList>
    </citation>
    <scope>NUCLEOTIDE SEQUENCE [LARGE SCALE GENOMIC DNA]</scope>
    <source>
        <strain evidence="5">JY899</strain>
    </source>
</reference>
<feature type="domain" description="Enoyl reductase (ER)" evidence="3">
    <location>
        <begin position="11"/>
        <end position="314"/>
    </location>
</feature>
<dbReference type="Pfam" id="PF08240">
    <property type="entry name" value="ADH_N"/>
    <property type="match status" value="1"/>
</dbReference>
<dbReference type="InterPro" id="IPR020843">
    <property type="entry name" value="ER"/>
</dbReference>
<dbReference type="Pfam" id="PF00107">
    <property type="entry name" value="ADH_zinc_N"/>
    <property type="match status" value="1"/>
</dbReference>
<dbReference type="Gene3D" id="3.90.180.10">
    <property type="entry name" value="Medium-chain alcohol dehydrogenases, catalytic domain"/>
    <property type="match status" value="1"/>
</dbReference>
<dbReference type="CDD" id="cd05286">
    <property type="entry name" value="QOR2"/>
    <property type="match status" value="1"/>
</dbReference>
<dbReference type="InterPro" id="IPR011032">
    <property type="entry name" value="GroES-like_sf"/>
</dbReference>
<keyword evidence="5" id="KW-1185">Reference proteome</keyword>
<evidence type="ECO:0000313" key="5">
    <source>
        <dbReference type="Proteomes" id="UP000705983"/>
    </source>
</evidence>
<evidence type="ECO:0000259" key="3">
    <source>
        <dbReference type="SMART" id="SM00829"/>
    </source>
</evidence>
<protein>
    <submittedName>
        <fullName evidence="4">Quinone oxidoreductase</fullName>
    </submittedName>
</protein>
<keyword evidence="2" id="KW-0560">Oxidoreductase</keyword>
<evidence type="ECO:0000313" key="4">
    <source>
        <dbReference type="EMBL" id="MBM9432714.1"/>
    </source>
</evidence>
<evidence type="ECO:0000256" key="1">
    <source>
        <dbReference type="ARBA" id="ARBA00022857"/>
    </source>
</evidence>
<dbReference type="PANTHER" id="PTHR48106:SF13">
    <property type="entry name" value="QUINONE OXIDOREDUCTASE-RELATED"/>
    <property type="match status" value="1"/>
</dbReference>
<dbReference type="InterPro" id="IPR013154">
    <property type="entry name" value="ADH-like_N"/>
</dbReference>
<organism evidence="4 5">
    <name type="scientific">Flaviflexus equikiangi</name>
    <dbReference type="NCBI Taxonomy" id="2758573"/>
    <lineage>
        <taxon>Bacteria</taxon>
        <taxon>Bacillati</taxon>
        <taxon>Actinomycetota</taxon>
        <taxon>Actinomycetes</taxon>
        <taxon>Actinomycetales</taxon>
        <taxon>Actinomycetaceae</taxon>
        <taxon>Flaviflexus</taxon>
    </lineage>
</organism>
<name>A0ABS2TDI4_9ACTO</name>
<sequence length="317" mass="33693">MMYAIAATGRGGPDKLVEVDIPPPVPGPGELLVEVDYAGVNFIDTYERRGIYPVDYPAVLGREGSGRVIGRGAGVEGWWDGTRVAWADGRRSYADKVVIPASSALYVPDHIRLDIAAALALQGLTAHYLIRSVFPVTDGTTILLTGAAGGVGRLAAQLAAAQGATTVGTVGSQEKMAFSQTTHTLVVDDWSAVPGRVRELVGSVDVVYDGIGRASFDHTITCLRPRGLMCLFGGASGQVPPFDLQRLNALGSLYVTRPTLAHYLDDQEWRWNELIGHVSAGRLDVLIGRVAPLSQAAHAHSFIESGTSVGKILLKVR</sequence>
<dbReference type="InterPro" id="IPR036291">
    <property type="entry name" value="NAD(P)-bd_dom_sf"/>
</dbReference>
<dbReference type="SUPFAM" id="SSF50129">
    <property type="entry name" value="GroES-like"/>
    <property type="match status" value="1"/>
</dbReference>
<comment type="caution">
    <text evidence="4">The sequence shown here is derived from an EMBL/GenBank/DDBJ whole genome shotgun (WGS) entry which is preliminary data.</text>
</comment>
<dbReference type="PANTHER" id="PTHR48106">
    <property type="entry name" value="QUINONE OXIDOREDUCTASE PIG3-RELATED"/>
    <property type="match status" value="1"/>
</dbReference>
<dbReference type="Proteomes" id="UP000705983">
    <property type="component" value="Unassembled WGS sequence"/>
</dbReference>